<proteinExistence type="predicted"/>
<gene>
    <name evidence="1" type="ORF">pEaSNUABM7_00319</name>
</gene>
<organism evidence="1 2">
    <name type="scientific">Erwinia phage pEa_SNUABM_7</name>
    <dbReference type="NCBI Taxonomy" id="2866695"/>
    <lineage>
        <taxon>Viruses</taxon>
        <taxon>Duplodnaviria</taxon>
        <taxon>Heunggongvirae</taxon>
        <taxon>Uroviricota</taxon>
        <taxon>Caudoviricetes</taxon>
        <taxon>Snuvirus</taxon>
        <taxon>Snuvirus SNUABM7</taxon>
    </lineage>
</organism>
<reference evidence="1" key="1">
    <citation type="submission" date="2021-06" db="EMBL/GenBank/DDBJ databases">
        <title>Complete genome sequence of Erwinia phage pEa_SNUABM_7.</title>
        <authorList>
            <person name="Kim S.G."/>
            <person name="Park S.C."/>
        </authorList>
    </citation>
    <scope>NUCLEOTIDE SEQUENCE</scope>
</reference>
<sequence>MNFNPNIIVVDRVVVMATKETTDKWAVAAKQDRDNAQFGMALLHAELQRKISSTLRNANPESMFRPEIFWADYGPLSVSGFMYIESSADEEVLNQADDRDYLCHLEAIKNIAASMGHTVVIQRVKAQFPIVDTRVPVAYA</sequence>
<keyword evidence="2" id="KW-1185">Reference proteome</keyword>
<dbReference type="EMBL" id="MZ475896">
    <property type="protein sequence ID" value="QYW04987.1"/>
    <property type="molecule type" value="Genomic_DNA"/>
</dbReference>
<accession>A0AAE7WSL6</accession>
<evidence type="ECO:0000313" key="2">
    <source>
        <dbReference type="Proteomes" id="UP000827609"/>
    </source>
</evidence>
<evidence type="ECO:0000313" key="1">
    <source>
        <dbReference type="EMBL" id="QYW04987.1"/>
    </source>
</evidence>
<protein>
    <submittedName>
        <fullName evidence="1">Uncharacterized protein</fullName>
    </submittedName>
</protein>
<dbReference type="Proteomes" id="UP000827609">
    <property type="component" value="Segment"/>
</dbReference>
<name>A0AAE7WSL6_9CAUD</name>